<dbReference type="GO" id="GO:0005739">
    <property type="term" value="C:mitochondrion"/>
    <property type="evidence" value="ECO:0007669"/>
    <property type="project" value="TreeGrafter"/>
</dbReference>
<comment type="caution">
    <text evidence="2">The sequence shown here is derived from an EMBL/GenBank/DDBJ whole genome shotgun (WGS) entry which is preliminary data.</text>
</comment>
<proteinExistence type="predicted"/>
<feature type="compositionally biased region" description="Polar residues" evidence="1">
    <location>
        <begin position="1"/>
        <end position="15"/>
    </location>
</feature>
<protein>
    <submittedName>
        <fullName evidence="2">Uncharacterized protein</fullName>
    </submittedName>
</protein>
<feature type="compositionally biased region" description="Basic residues" evidence="1">
    <location>
        <begin position="16"/>
        <end position="26"/>
    </location>
</feature>
<dbReference type="Pfam" id="PF15000">
    <property type="entry name" value="TUSC2"/>
    <property type="match status" value="1"/>
</dbReference>
<evidence type="ECO:0000313" key="2">
    <source>
        <dbReference type="EMBL" id="EYC35406.1"/>
    </source>
</evidence>
<dbReference type="PANTHER" id="PTHR15453">
    <property type="entry name" value="TUMOR SUPPRESSOR CANDIDATE 2"/>
    <property type="match status" value="1"/>
</dbReference>
<dbReference type="GO" id="GO:0051881">
    <property type="term" value="P:regulation of mitochondrial membrane potential"/>
    <property type="evidence" value="ECO:0007669"/>
    <property type="project" value="TreeGrafter"/>
</dbReference>
<dbReference type="Proteomes" id="UP000024635">
    <property type="component" value="Unassembled WGS sequence"/>
</dbReference>
<feature type="region of interest" description="Disordered" evidence="1">
    <location>
        <begin position="1"/>
        <end position="43"/>
    </location>
</feature>
<dbReference type="EMBL" id="JARK01000663">
    <property type="protein sequence ID" value="EYC35406.1"/>
    <property type="molecule type" value="Genomic_DNA"/>
</dbReference>
<keyword evidence="3" id="KW-1185">Reference proteome</keyword>
<organism evidence="2 3">
    <name type="scientific">Ancylostoma ceylanicum</name>
    <dbReference type="NCBI Taxonomy" id="53326"/>
    <lineage>
        <taxon>Eukaryota</taxon>
        <taxon>Metazoa</taxon>
        <taxon>Ecdysozoa</taxon>
        <taxon>Nematoda</taxon>
        <taxon>Chromadorea</taxon>
        <taxon>Rhabditida</taxon>
        <taxon>Rhabditina</taxon>
        <taxon>Rhabditomorpha</taxon>
        <taxon>Strongyloidea</taxon>
        <taxon>Ancylostomatidae</taxon>
        <taxon>Ancylostomatinae</taxon>
        <taxon>Ancylostoma</taxon>
    </lineage>
</organism>
<sequence length="161" mass="18467">MHSGCASQLKASSNKKNIRNVLHTKQRRNEKEESGKSNSMSAINVGATVSKSCGKWQSEQASLARVRHNHDLFMSKYAELMRRKGYLPEIFLVHETSSSQYVDEDGDIAHEFYAEHKSTDGQLRRLHRVLNNLRPKGKERYAIPRLSPDVPVVMWEVEQQC</sequence>
<gene>
    <name evidence="2" type="primary">Acey_s1063.g3522</name>
    <name evidence="2" type="synonym">Acey-C09E9.1</name>
    <name evidence="2" type="ORF">Y032_1063g3522</name>
</gene>
<dbReference type="OrthoDB" id="9025707at2759"/>
<evidence type="ECO:0000256" key="1">
    <source>
        <dbReference type="SAM" id="MobiDB-lite"/>
    </source>
</evidence>
<name>A0A016W728_9BILA</name>
<dbReference type="AlphaFoldDB" id="A0A016W728"/>
<evidence type="ECO:0000313" key="3">
    <source>
        <dbReference type="Proteomes" id="UP000024635"/>
    </source>
</evidence>
<reference evidence="3" key="1">
    <citation type="journal article" date="2015" name="Nat. Genet.">
        <title>The genome and transcriptome of the zoonotic hookworm Ancylostoma ceylanicum identify infection-specific gene families.</title>
        <authorList>
            <person name="Schwarz E.M."/>
            <person name="Hu Y."/>
            <person name="Antoshechkin I."/>
            <person name="Miller M.M."/>
            <person name="Sternberg P.W."/>
            <person name="Aroian R.V."/>
        </authorList>
    </citation>
    <scope>NUCLEOTIDE SEQUENCE</scope>
    <source>
        <strain evidence="3">HY135</strain>
    </source>
</reference>
<accession>A0A016W728</accession>
<dbReference type="InterPro" id="IPR029393">
    <property type="entry name" value="FUS1"/>
</dbReference>
<dbReference type="PANTHER" id="PTHR15453:SF8">
    <property type="entry name" value="TUMOR SUPPRESSOR CANDIDATE 2"/>
    <property type="match status" value="1"/>
</dbReference>